<dbReference type="Gene3D" id="1.10.1410.10">
    <property type="match status" value="1"/>
</dbReference>
<evidence type="ECO:0000256" key="1">
    <source>
        <dbReference type="ARBA" id="ARBA00022679"/>
    </source>
</evidence>
<dbReference type="GO" id="GO:0050265">
    <property type="term" value="F:RNA uridylyltransferase activity"/>
    <property type="evidence" value="ECO:0007669"/>
    <property type="project" value="TreeGrafter"/>
</dbReference>
<evidence type="ECO:0000256" key="2">
    <source>
        <dbReference type="ARBA" id="ARBA00022723"/>
    </source>
</evidence>
<dbReference type="GO" id="GO:0046872">
    <property type="term" value="F:metal ion binding"/>
    <property type="evidence" value="ECO:0007669"/>
    <property type="project" value="UniProtKB-KW"/>
</dbReference>
<keyword evidence="3" id="KW-0460">Magnesium</keyword>
<sequence>METTYSVTVDDIDCAFFDQVEKLRNFGSRNKETISQLVWAFFNYWAYRHDYASSVISVRTGSILSKHAKDWTRRIGNDRHLICIEDPFEISHDLGRVVDKHSIKVLREEFERAAYILQYDPNPCVKLFEPYISS</sequence>
<feature type="domain" description="PAP-associated" evidence="4">
    <location>
        <begin position="34"/>
        <end position="92"/>
    </location>
</feature>
<organism evidence="5">
    <name type="scientific">Fagus sylvatica</name>
    <name type="common">Beechnut</name>
    <dbReference type="NCBI Taxonomy" id="28930"/>
    <lineage>
        <taxon>Eukaryota</taxon>
        <taxon>Viridiplantae</taxon>
        <taxon>Streptophyta</taxon>
        <taxon>Embryophyta</taxon>
        <taxon>Tracheophyta</taxon>
        <taxon>Spermatophyta</taxon>
        <taxon>Magnoliopsida</taxon>
        <taxon>eudicotyledons</taxon>
        <taxon>Gunneridae</taxon>
        <taxon>Pentapetalae</taxon>
        <taxon>rosids</taxon>
        <taxon>fabids</taxon>
        <taxon>Fagales</taxon>
        <taxon>Fagaceae</taxon>
        <taxon>Fagus</taxon>
    </lineage>
</organism>
<gene>
    <name evidence="5" type="ORF">FSB_LOCUS21254</name>
</gene>
<dbReference type="PANTHER" id="PTHR12271">
    <property type="entry name" value="POLY A POLYMERASE CID PAP -RELATED"/>
    <property type="match status" value="1"/>
</dbReference>
<dbReference type="GO" id="GO:0031123">
    <property type="term" value="P:RNA 3'-end processing"/>
    <property type="evidence" value="ECO:0007669"/>
    <property type="project" value="TreeGrafter"/>
</dbReference>
<evidence type="ECO:0000259" key="4">
    <source>
        <dbReference type="Pfam" id="PF03828"/>
    </source>
</evidence>
<dbReference type="InterPro" id="IPR002058">
    <property type="entry name" value="PAP_assoc"/>
</dbReference>
<dbReference type="Pfam" id="PF03828">
    <property type="entry name" value="PAP_assoc"/>
    <property type="match status" value="1"/>
</dbReference>
<proteinExistence type="predicted"/>
<dbReference type="PANTHER" id="PTHR12271:SF40">
    <property type="entry name" value="POLY(A) RNA POLYMERASE GLD2"/>
    <property type="match status" value="1"/>
</dbReference>
<dbReference type="SUPFAM" id="SSF81631">
    <property type="entry name" value="PAP/OAS1 substrate-binding domain"/>
    <property type="match status" value="1"/>
</dbReference>
<evidence type="ECO:0000256" key="3">
    <source>
        <dbReference type="ARBA" id="ARBA00022842"/>
    </source>
</evidence>
<reference evidence="5" key="1">
    <citation type="submission" date="2018-02" db="EMBL/GenBank/DDBJ databases">
        <authorList>
            <person name="Cohen D.B."/>
            <person name="Kent A.D."/>
        </authorList>
    </citation>
    <scope>NUCLEOTIDE SEQUENCE</scope>
</reference>
<accession>A0A2N9G1E2</accession>
<evidence type="ECO:0000313" key="5">
    <source>
        <dbReference type="EMBL" id="SPC93372.1"/>
    </source>
</evidence>
<keyword evidence="1" id="KW-0808">Transferase</keyword>
<protein>
    <recommendedName>
        <fullName evidence="4">PAP-associated domain-containing protein</fullName>
    </recommendedName>
</protein>
<dbReference type="EMBL" id="OIVN01001386">
    <property type="protein sequence ID" value="SPC93372.1"/>
    <property type="molecule type" value="Genomic_DNA"/>
</dbReference>
<dbReference type="AlphaFoldDB" id="A0A2N9G1E2"/>
<keyword evidence="2" id="KW-0479">Metal-binding</keyword>
<name>A0A2N9G1E2_FAGSY</name>